<dbReference type="Gene3D" id="3.40.50.10140">
    <property type="entry name" value="Toll/interleukin-1 receptor homology (TIR) domain"/>
    <property type="match status" value="1"/>
</dbReference>
<dbReference type="InterPro" id="IPR032675">
    <property type="entry name" value="LRR_dom_sf"/>
</dbReference>
<feature type="transmembrane region" description="Helical" evidence="4">
    <location>
        <begin position="657"/>
        <end position="686"/>
    </location>
</feature>
<evidence type="ECO:0000259" key="5">
    <source>
        <dbReference type="PROSITE" id="PS50104"/>
    </source>
</evidence>
<dbReference type="GO" id="GO:0007165">
    <property type="term" value="P:signal transduction"/>
    <property type="evidence" value="ECO:0007669"/>
    <property type="project" value="InterPro"/>
</dbReference>
<dbReference type="AlphaFoldDB" id="A0AA38T086"/>
<name>A0AA38T086_9ASTR</name>
<evidence type="ECO:0000256" key="2">
    <source>
        <dbReference type="ARBA" id="ARBA00022737"/>
    </source>
</evidence>
<organism evidence="6 7">
    <name type="scientific">Centaurea solstitialis</name>
    <name type="common">yellow star-thistle</name>
    <dbReference type="NCBI Taxonomy" id="347529"/>
    <lineage>
        <taxon>Eukaryota</taxon>
        <taxon>Viridiplantae</taxon>
        <taxon>Streptophyta</taxon>
        <taxon>Embryophyta</taxon>
        <taxon>Tracheophyta</taxon>
        <taxon>Spermatophyta</taxon>
        <taxon>Magnoliopsida</taxon>
        <taxon>eudicotyledons</taxon>
        <taxon>Gunneridae</taxon>
        <taxon>Pentapetalae</taxon>
        <taxon>asterids</taxon>
        <taxon>campanulids</taxon>
        <taxon>Asterales</taxon>
        <taxon>Asteraceae</taxon>
        <taxon>Carduoideae</taxon>
        <taxon>Cardueae</taxon>
        <taxon>Centaureinae</taxon>
        <taxon>Centaurea</taxon>
    </lineage>
</organism>
<gene>
    <name evidence="6" type="ORF">OSB04_016075</name>
</gene>
<dbReference type="Proteomes" id="UP001172457">
    <property type="component" value="Chromosome 4"/>
</dbReference>
<dbReference type="InterPro" id="IPR042197">
    <property type="entry name" value="Apaf_helical"/>
</dbReference>
<sequence length="697" mass="79682">MASSSTSSSIHKTSFKYDVFLSFRGEDTRTNFVDHLYHALKLENIETYKDDKNLEKGKKISKELIQAIEESRFHVVVFSKNYASSSWCLHELVKIMECQETPTDHNVYPIFYHVEPTHVRKQSGEFGKSFAKHENDEVAKKWKEALIEATSLSGRELRTTADGHEAEFIKLVVKDISSKLPTVYADGNLIGMRARINVVVSSLRTFPDEVCMIGLTGMGGVGKTTLARAVFDHICKEFEGSSFVENVRESSNSLLLGLKSLQQQVLRDVLNRQDIIVNGVFDGKTMMKKHMPSRKVLLVLDDVDHIDQLKALAGEPSWFMKGSRIIITTRDKQVLVAHKVNSIHDVSLLTDEEAICLLRRCAFGTEIPSPGYKELSEKVVSYAAGLPLTITILGSSLCDAKEDVWIDTLQELEKIPLDGTLQRLELSYKGLDTNCQEICLDVACILKGWEKDEAIRALESCGFHAIRGLNVLEKKSLITTRDGCLEMHDHLQEMGRYIVRRLHLEEPNKHSRLWINKEIKDILGSDHGTHEAIRCVEMIGLEINPEIVMKGLGHMKQLRFLHVYTYYSNTDWKSDEVCPYFPDALRWLSWERYPFRSLPKSFQANNLVELQMRYSKIVELWEDKDRKVLHKLRFLDLDNSKLKNLDLDQDYHCCIRLLLLLKITIAGFEVNTAGAKLTLLMFLILLSEDDKERIVMT</sequence>
<feature type="domain" description="TIR" evidence="5">
    <location>
        <begin position="15"/>
        <end position="180"/>
    </location>
</feature>
<dbReference type="InterPro" id="IPR000157">
    <property type="entry name" value="TIR_dom"/>
</dbReference>
<dbReference type="Gene3D" id="1.10.8.430">
    <property type="entry name" value="Helical domain of apoptotic protease-activating factors"/>
    <property type="match status" value="1"/>
</dbReference>
<keyword evidence="4" id="KW-0812">Transmembrane</keyword>
<dbReference type="GO" id="GO:0006952">
    <property type="term" value="P:defense response"/>
    <property type="evidence" value="ECO:0007669"/>
    <property type="project" value="InterPro"/>
</dbReference>
<dbReference type="Pfam" id="PF00931">
    <property type="entry name" value="NB-ARC"/>
    <property type="match status" value="1"/>
</dbReference>
<keyword evidence="2" id="KW-0677">Repeat</keyword>
<dbReference type="InterPro" id="IPR002182">
    <property type="entry name" value="NB-ARC"/>
</dbReference>
<dbReference type="SUPFAM" id="SSF52058">
    <property type="entry name" value="L domain-like"/>
    <property type="match status" value="1"/>
</dbReference>
<evidence type="ECO:0000256" key="4">
    <source>
        <dbReference type="SAM" id="Phobius"/>
    </source>
</evidence>
<dbReference type="SUPFAM" id="SSF52540">
    <property type="entry name" value="P-loop containing nucleoside triphosphate hydrolases"/>
    <property type="match status" value="1"/>
</dbReference>
<keyword evidence="4" id="KW-1133">Transmembrane helix</keyword>
<keyword evidence="3" id="KW-0520">NAD</keyword>
<comment type="caution">
    <text evidence="6">The sequence shown here is derived from an EMBL/GenBank/DDBJ whole genome shotgun (WGS) entry which is preliminary data.</text>
</comment>
<protein>
    <recommendedName>
        <fullName evidence="5">TIR domain-containing protein</fullName>
    </recommendedName>
</protein>
<dbReference type="Pfam" id="PF23282">
    <property type="entry name" value="WHD_ROQ1"/>
    <property type="match status" value="1"/>
</dbReference>
<evidence type="ECO:0000313" key="6">
    <source>
        <dbReference type="EMBL" id="KAJ9552030.1"/>
    </source>
</evidence>
<accession>A0AA38T086</accession>
<proteinExistence type="predicted"/>
<dbReference type="SMART" id="SM00255">
    <property type="entry name" value="TIR"/>
    <property type="match status" value="1"/>
</dbReference>
<dbReference type="Gene3D" id="3.40.50.300">
    <property type="entry name" value="P-loop containing nucleotide triphosphate hydrolases"/>
    <property type="match status" value="1"/>
</dbReference>
<dbReference type="GO" id="GO:0043531">
    <property type="term" value="F:ADP binding"/>
    <property type="evidence" value="ECO:0007669"/>
    <property type="project" value="InterPro"/>
</dbReference>
<dbReference type="InterPro" id="IPR011713">
    <property type="entry name" value="Leu-rich_rpt_3"/>
</dbReference>
<dbReference type="InterPro" id="IPR035897">
    <property type="entry name" value="Toll_tir_struct_dom_sf"/>
</dbReference>
<keyword evidence="7" id="KW-1185">Reference proteome</keyword>
<dbReference type="PRINTS" id="PR00364">
    <property type="entry name" value="DISEASERSIST"/>
</dbReference>
<evidence type="ECO:0000256" key="1">
    <source>
        <dbReference type="ARBA" id="ARBA00022614"/>
    </source>
</evidence>
<dbReference type="EMBL" id="JARYMX010000004">
    <property type="protein sequence ID" value="KAJ9552030.1"/>
    <property type="molecule type" value="Genomic_DNA"/>
</dbReference>
<dbReference type="PANTHER" id="PTHR11017:SF544">
    <property type="entry name" value="ADP-RIBOSYL CYCLASE_CYCLIC ADP-RIBOSE HYDROLASE"/>
    <property type="match status" value="1"/>
</dbReference>
<dbReference type="InterPro" id="IPR027417">
    <property type="entry name" value="P-loop_NTPase"/>
</dbReference>
<dbReference type="FunFam" id="3.40.50.10140:FF:000007">
    <property type="entry name" value="Disease resistance protein (TIR-NBS-LRR class)"/>
    <property type="match status" value="1"/>
</dbReference>
<dbReference type="Pfam" id="PF07725">
    <property type="entry name" value="LRR_3"/>
    <property type="match status" value="1"/>
</dbReference>
<keyword evidence="1" id="KW-0433">Leucine-rich repeat</keyword>
<dbReference type="InterPro" id="IPR044974">
    <property type="entry name" value="Disease_R_plants"/>
</dbReference>
<dbReference type="InterPro" id="IPR058192">
    <property type="entry name" value="WHD_ROQ1-like"/>
</dbReference>
<dbReference type="PANTHER" id="PTHR11017">
    <property type="entry name" value="LEUCINE-RICH REPEAT-CONTAINING PROTEIN"/>
    <property type="match status" value="1"/>
</dbReference>
<dbReference type="SUPFAM" id="SSF52200">
    <property type="entry name" value="Toll/Interleukin receptor TIR domain"/>
    <property type="match status" value="1"/>
</dbReference>
<keyword evidence="4" id="KW-0472">Membrane</keyword>
<dbReference type="PROSITE" id="PS50104">
    <property type="entry name" value="TIR"/>
    <property type="match status" value="1"/>
</dbReference>
<reference evidence="6" key="1">
    <citation type="submission" date="2023-03" db="EMBL/GenBank/DDBJ databases">
        <title>Chromosome-scale reference genome and RAD-based genetic map of yellow starthistle (Centaurea solstitialis) reveal putative structural variation and QTLs associated with invader traits.</title>
        <authorList>
            <person name="Reatini B."/>
            <person name="Cang F.A."/>
            <person name="Jiang Q."/>
            <person name="Mckibben M.T.W."/>
            <person name="Barker M.S."/>
            <person name="Rieseberg L.H."/>
            <person name="Dlugosch K.M."/>
        </authorList>
    </citation>
    <scope>NUCLEOTIDE SEQUENCE</scope>
    <source>
        <strain evidence="6">CAN-66</strain>
        <tissue evidence="6">Leaf</tissue>
    </source>
</reference>
<dbReference type="Gene3D" id="3.80.10.10">
    <property type="entry name" value="Ribonuclease Inhibitor"/>
    <property type="match status" value="1"/>
</dbReference>
<dbReference type="Pfam" id="PF01582">
    <property type="entry name" value="TIR"/>
    <property type="match status" value="1"/>
</dbReference>
<evidence type="ECO:0000256" key="3">
    <source>
        <dbReference type="ARBA" id="ARBA00023027"/>
    </source>
</evidence>
<evidence type="ECO:0000313" key="7">
    <source>
        <dbReference type="Proteomes" id="UP001172457"/>
    </source>
</evidence>